<dbReference type="PROSITE" id="PS51755">
    <property type="entry name" value="OMPR_PHOB"/>
    <property type="match status" value="1"/>
</dbReference>
<keyword evidence="3" id="KW-0805">Transcription regulation</keyword>
<accession>A0ABS5EWF7</accession>
<keyword evidence="2" id="KW-0902">Two-component regulatory system</keyword>
<evidence type="ECO:0000256" key="3">
    <source>
        <dbReference type="ARBA" id="ARBA00023015"/>
    </source>
</evidence>
<feature type="region of interest" description="Disordered" evidence="8">
    <location>
        <begin position="241"/>
        <end position="262"/>
    </location>
</feature>
<feature type="domain" description="OmpR/PhoB-type" evidence="10">
    <location>
        <begin position="145"/>
        <end position="243"/>
    </location>
</feature>
<evidence type="ECO:0000256" key="7">
    <source>
        <dbReference type="PROSITE-ProRule" id="PRU01091"/>
    </source>
</evidence>
<sequence>MIPESIFNTFLSIFPLAISLNLYNSPECCGAKPLRILLVEDDPFDALEMSHMLRHVSATVDIVGTGAAACELAGLHDYDLVLLDLAPPDMEGHEVLRRLRAAGTQVPVMMLPGHSLPAEKIRALGFGADATGIQAVARPAAAVPEPSLTAGQLTLDPTGRVATVRGRPLRLTGKEYDVLELLVRRKDTVLTKAAFLDHLYGGPDGPEAKIIDVFICKLRRKLGQAGAGDLIGTVRGQGYMLRDPAPPPAARRPAGGRPVLAA</sequence>
<dbReference type="CDD" id="cd00383">
    <property type="entry name" value="trans_reg_C"/>
    <property type="match status" value="1"/>
</dbReference>
<keyword evidence="5" id="KW-0804">Transcription</keyword>
<dbReference type="Pfam" id="PF00072">
    <property type="entry name" value="Response_reg"/>
    <property type="match status" value="1"/>
</dbReference>
<keyword evidence="1 6" id="KW-0597">Phosphoprotein</keyword>
<feature type="compositionally biased region" description="Low complexity" evidence="8">
    <location>
        <begin position="251"/>
        <end position="262"/>
    </location>
</feature>
<feature type="modified residue" description="4-aspartylphosphate" evidence="6">
    <location>
        <position position="84"/>
    </location>
</feature>
<dbReference type="Pfam" id="PF00486">
    <property type="entry name" value="Trans_reg_C"/>
    <property type="match status" value="1"/>
</dbReference>
<dbReference type="Gene3D" id="1.10.10.10">
    <property type="entry name" value="Winged helix-like DNA-binding domain superfamily/Winged helix DNA-binding domain"/>
    <property type="match status" value="1"/>
</dbReference>
<evidence type="ECO:0000259" key="10">
    <source>
        <dbReference type="PROSITE" id="PS51755"/>
    </source>
</evidence>
<dbReference type="InterPro" id="IPR011006">
    <property type="entry name" value="CheY-like_superfamily"/>
</dbReference>
<dbReference type="InterPro" id="IPR001789">
    <property type="entry name" value="Sig_transdc_resp-reg_receiver"/>
</dbReference>
<dbReference type="InterPro" id="IPR036388">
    <property type="entry name" value="WH-like_DNA-bd_sf"/>
</dbReference>
<evidence type="ECO:0000313" key="11">
    <source>
        <dbReference type="EMBL" id="MBR0664642.1"/>
    </source>
</evidence>
<organism evidence="11 12">
    <name type="scientific">Plastoroseomonas hellenica</name>
    <dbReference type="NCBI Taxonomy" id="2687306"/>
    <lineage>
        <taxon>Bacteria</taxon>
        <taxon>Pseudomonadati</taxon>
        <taxon>Pseudomonadota</taxon>
        <taxon>Alphaproteobacteria</taxon>
        <taxon>Acetobacterales</taxon>
        <taxon>Acetobacteraceae</taxon>
        <taxon>Plastoroseomonas</taxon>
    </lineage>
</organism>
<evidence type="ECO:0000256" key="5">
    <source>
        <dbReference type="ARBA" id="ARBA00023163"/>
    </source>
</evidence>
<evidence type="ECO:0000256" key="6">
    <source>
        <dbReference type="PROSITE-ProRule" id="PRU00169"/>
    </source>
</evidence>
<dbReference type="EMBL" id="JAAGBB010000009">
    <property type="protein sequence ID" value="MBR0664642.1"/>
    <property type="molecule type" value="Genomic_DNA"/>
</dbReference>
<keyword evidence="12" id="KW-1185">Reference proteome</keyword>
<name>A0ABS5EWF7_9PROT</name>
<proteinExistence type="predicted"/>
<evidence type="ECO:0000313" key="12">
    <source>
        <dbReference type="Proteomes" id="UP001196870"/>
    </source>
</evidence>
<dbReference type="Proteomes" id="UP001196870">
    <property type="component" value="Unassembled WGS sequence"/>
</dbReference>
<protein>
    <submittedName>
        <fullName evidence="11">Response regulator transcription factor</fullName>
    </submittedName>
</protein>
<dbReference type="Gene3D" id="3.40.50.2300">
    <property type="match status" value="1"/>
</dbReference>
<feature type="domain" description="Response regulatory" evidence="9">
    <location>
        <begin position="35"/>
        <end position="149"/>
    </location>
</feature>
<dbReference type="InterPro" id="IPR001867">
    <property type="entry name" value="OmpR/PhoB-type_DNA-bd"/>
</dbReference>
<evidence type="ECO:0000256" key="4">
    <source>
        <dbReference type="ARBA" id="ARBA00023125"/>
    </source>
</evidence>
<evidence type="ECO:0000259" key="9">
    <source>
        <dbReference type="PROSITE" id="PS50110"/>
    </source>
</evidence>
<dbReference type="SUPFAM" id="SSF52172">
    <property type="entry name" value="CheY-like"/>
    <property type="match status" value="1"/>
</dbReference>
<evidence type="ECO:0000256" key="1">
    <source>
        <dbReference type="ARBA" id="ARBA00022553"/>
    </source>
</evidence>
<keyword evidence="4 7" id="KW-0238">DNA-binding</keyword>
<evidence type="ECO:0000256" key="2">
    <source>
        <dbReference type="ARBA" id="ARBA00023012"/>
    </source>
</evidence>
<dbReference type="PANTHER" id="PTHR48111">
    <property type="entry name" value="REGULATOR OF RPOS"/>
    <property type="match status" value="1"/>
</dbReference>
<dbReference type="SMART" id="SM00862">
    <property type="entry name" value="Trans_reg_C"/>
    <property type="match status" value="1"/>
</dbReference>
<comment type="caution">
    <text evidence="11">The sequence shown here is derived from an EMBL/GenBank/DDBJ whole genome shotgun (WGS) entry which is preliminary data.</text>
</comment>
<dbReference type="SMART" id="SM00448">
    <property type="entry name" value="REC"/>
    <property type="match status" value="1"/>
</dbReference>
<dbReference type="PANTHER" id="PTHR48111:SF22">
    <property type="entry name" value="REGULATOR OF RPOS"/>
    <property type="match status" value="1"/>
</dbReference>
<reference evidence="12" key="1">
    <citation type="journal article" date="2021" name="Syst. Appl. Microbiol.">
        <title>Roseomonas hellenica sp. nov., isolated from roots of wild-growing Alkanna tinctoria.</title>
        <authorList>
            <person name="Rat A."/>
            <person name="Naranjo H.D."/>
            <person name="Lebbe L."/>
            <person name="Cnockaert M."/>
            <person name="Krigas N."/>
            <person name="Grigoriadou K."/>
            <person name="Maloupa E."/>
            <person name="Willems A."/>
        </authorList>
    </citation>
    <scope>NUCLEOTIDE SEQUENCE [LARGE SCALE GENOMIC DNA]</scope>
    <source>
        <strain evidence="12">LMG 31523</strain>
    </source>
</reference>
<evidence type="ECO:0000256" key="8">
    <source>
        <dbReference type="SAM" id="MobiDB-lite"/>
    </source>
</evidence>
<gene>
    <name evidence="11" type="ORF">GXW71_09785</name>
</gene>
<dbReference type="PROSITE" id="PS50110">
    <property type="entry name" value="RESPONSE_REGULATORY"/>
    <property type="match status" value="1"/>
</dbReference>
<dbReference type="InterPro" id="IPR039420">
    <property type="entry name" value="WalR-like"/>
</dbReference>
<feature type="DNA-binding region" description="OmpR/PhoB-type" evidence="7">
    <location>
        <begin position="145"/>
        <end position="243"/>
    </location>
</feature>